<evidence type="ECO:0000313" key="3">
    <source>
        <dbReference type="Proteomes" id="UP000092460"/>
    </source>
</evidence>
<organism evidence="2 3">
    <name type="scientific">Glossina palpalis gambiensis</name>
    <dbReference type="NCBI Taxonomy" id="67801"/>
    <lineage>
        <taxon>Eukaryota</taxon>
        <taxon>Metazoa</taxon>
        <taxon>Ecdysozoa</taxon>
        <taxon>Arthropoda</taxon>
        <taxon>Hexapoda</taxon>
        <taxon>Insecta</taxon>
        <taxon>Pterygota</taxon>
        <taxon>Neoptera</taxon>
        <taxon>Endopterygota</taxon>
        <taxon>Diptera</taxon>
        <taxon>Brachycera</taxon>
        <taxon>Muscomorpha</taxon>
        <taxon>Hippoboscoidea</taxon>
        <taxon>Glossinidae</taxon>
        <taxon>Glossina</taxon>
    </lineage>
</organism>
<dbReference type="VEuPathDB" id="VectorBase:GPPI046617"/>
<feature type="compositionally biased region" description="Low complexity" evidence="1">
    <location>
        <begin position="1"/>
        <end position="13"/>
    </location>
</feature>
<keyword evidence="3" id="KW-1185">Reference proteome</keyword>
<sequence length="115" mass="12858">MISSESSEFLSKSTGIKNPRHTPSSSGVWYAVSDVGDVNVPYAVIYLVTPWLVVSGTDIRATLAICWRTSLPDPWSPDFRGGLSIWASHLDTRLLWLKRRCRERAGSGHPEMIQQ</sequence>
<reference evidence="3" key="1">
    <citation type="submission" date="2015-01" db="EMBL/GenBank/DDBJ databases">
        <authorList>
            <person name="Aksoy S."/>
            <person name="Warren W."/>
            <person name="Wilson R.K."/>
        </authorList>
    </citation>
    <scope>NUCLEOTIDE SEQUENCE [LARGE SCALE GENOMIC DNA]</scope>
    <source>
        <strain evidence="3">IAEA</strain>
    </source>
</reference>
<evidence type="ECO:0000313" key="2">
    <source>
        <dbReference type="EnsemblMetazoa" id="GPPI046617-PA"/>
    </source>
</evidence>
<dbReference type="EnsemblMetazoa" id="GPPI046617-RA">
    <property type="protein sequence ID" value="GPPI046617-PA"/>
    <property type="gene ID" value="GPPI046617"/>
</dbReference>
<dbReference type="Proteomes" id="UP000092460">
    <property type="component" value="Unassembled WGS sequence"/>
</dbReference>
<protein>
    <submittedName>
        <fullName evidence="2">Uncharacterized protein</fullName>
    </submittedName>
</protein>
<name>A0A1B0C1J3_9MUSC</name>
<feature type="region of interest" description="Disordered" evidence="1">
    <location>
        <begin position="1"/>
        <end position="26"/>
    </location>
</feature>
<proteinExistence type="predicted"/>
<accession>A0A1B0C1J3</accession>
<dbReference type="AlphaFoldDB" id="A0A1B0C1J3"/>
<reference evidence="2" key="2">
    <citation type="submission" date="2020-05" db="UniProtKB">
        <authorList>
            <consortium name="EnsemblMetazoa"/>
        </authorList>
    </citation>
    <scope>IDENTIFICATION</scope>
    <source>
        <strain evidence="2">IAEA</strain>
    </source>
</reference>
<dbReference type="EMBL" id="JXJN01024068">
    <property type="status" value="NOT_ANNOTATED_CDS"/>
    <property type="molecule type" value="Genomic_DNA"/>
</dbReference>
<evidence type="ECO:0000256" key="1">
    <source>
        <dbReference type="SAM" id="MobiDB-lite"/>
    </source>
</evidence>